<gene>
    <name evidence="6" type="ORF">BJA5080_06751</name>
</gene>
<dbReference type="InterPro" id="IPR011701">
    <property type="entry name" value="MFS"/>
</dbReference>
<evidence type="ECO:0000256" key="3">
    <source>
        <dbReference type="ARBA" id="ARBA00023136"/>
    </source>
</evidence>
<dbReference type="Pfam" id="PF07690">
    <property type="entry name" value="MFS_1"/>
    <property type="match status" value="1"/>
</dbReference>
<evidence type="ECO:0000256" key="2">
    <source>
        <dbReference type="ARBA" id="ARBA00022989"/>
    </source>
</evidence>
<evidence type="ECO:0000256" key="1">
    <source>
        <dbReference type="ARBA" id="ARBA00022692"/>
    </source>
</evidence>
<organism evidence="6 7">
    <name type="scientific">Bradyrhizobium diazoefficiens SEMIA 5080</name>
    <dbReference type="NCBI Taxonomy" id="754504"/>
    <lineage>
        <taxon>Bacteria</taxon>
        <taxon>Pseudomonadati</taxon>
        <taxon>Pseudomonadota</taxon>
        <taxon>Alphaproteobacteria</taxon>
        <taxon>Hyphomicrobiales</taxon>
        <taxon>Nitrobacteraceae</taxon>
        <taxon>Bradyrhizobium</taxon>
    </lineage>
</organism>
<feature type="transmembrane region" description="Helical" evidence="4">
    <location>
        <begin position="93"/>
        <end position="112"/>
    </location>
</feature>
<proteinExistence type="predicted"/>
<protein>
    <recommendedName>
        <fullName evidence="5">Major facilitator superfamily (MFS) profile domain-containing protein</fullName>
    </recommendedName>
</protein>
<evidence type="ECO:0000313" key="6">
    <source>
        <dbReference type="EMBL" id="KGJ70609.1"/>
    </source>
</evidence>
<feature type="transmembrane region" description="Helical" evidence="4">
    <location>
        <begin position="405"/>
        <end position="427"/>
    </location>
</feature>
<dbReference type="InterPro" id="IPR036259">
    <property type="entry name" value="MFS_trans_sf"/>
</dbReference>
<accession>A0A837CMS4</accession>
<feature type="transmembrane region" description="Helical" evidence="4">
    <location>
        <begin position="55"/>
        <end position="73"/>
    </location>
</feature>
<name>A0A837CMS4_9BRAD</name>
<comment type="caution">
    <text evidence="6">The sequence shown here is derived from an EMBL/GenBank/DDBJ whole genome shotgun (WGS) entry which is preliminary data.</text>
</comment>
<feature type="transmembrane region" description="Helical" evidence="4">
    <location>
        <begin position="183"/>
        <end position="203"/>
    </location>
</feature>
<sequence>MEGASLARAVQGSRPLQVEYAAIAVDALAAPAANAGDDDFVGQNRKHARMSQRQLPIILALGTTQTLAWASSYYLPALLADPMAHDLGVSSNWIFGAFSASLVISAMLGPRIGRQIDLVGGQQVLSASNLTIAAGLVLLGLSQSVLVMAVAWLVLGIGMAMGLYDAAFAALGRIYGTEARRPITGITLMAGFASTVGWPLTAWGLAHIGWRETCFAWAAANILIGLPLNFFMLPAIKGAKQAAATAAKPHVPLDRTMILLAFVFAAAWTVTGAMAVHFPRIVEATGATHVEAIAAGALIGPAQVLARILEASVLSRFHPLWSTRLACVTHPIGAAVVAIFGGAAASAFALLHGSGNGILTIARGTLPLSIFGPKDFGYRLGIIGAPARMAQAVAPLAFGLLIDVMGAKVLIVSSALSLSALAALFLIRAERRPD</sequence>
<dbReference type="SUPFAM" id="SSF103473">
    <property type="entry name" value="MFS general substrate transporter"/>
    <property type="match status" value="1"/>
</dbReference>
<dbReference type="AlphaFoldDB" id="A0A837CMS4"/>
<dbReference type="GO" id="GO:0022857">
    <property type="term" value="F:transmembrane transporter activity"/>
    <property type="evidence" value="ECO:0007669"/>
    <property type="project" value="InterPro"/>
</dbReference>
<evidence type="ECO:0000259" key="5">
    <source>
        <dbReference type="PROSITE" id="PS50850"/>
    </source>
</evidence>
<dbReference type="EMBL" id="ADOU02000004">
    <property type="protein sequence ID" value="KGJ70609.1"/>
    <property type="molecule type" value="Genomic_DNA"/>
</dbReference>
<reference evidence="6 7" key="1">
    <citation type="journal article" date="2014" name="BMC Genomics">
        <title>Comparative genomics of Bradyrhizobium japonicum CPAC 15 and Bradyrhizobium diazoefficiens CPAC 7: elite model strains for understanding symbiotic performance with soybean.</title>
        <authorList>
            <person name="Siqueira A.F."/>
            <person name="Ormeno-Orrillo E."/>
            <person name="Souza R.C."/>
            <person name="Rodrigues E.P."/>
            <person name="Almeida L.G."/>
            <person name="Barcellos F.G."/>
            <person name="Batista J.S."/>
            <person name="Nakatami A.S."/>
            <person name="Martinez-Romero E."/>
            <person name="Vasconcelos A.T."/>
            <person name="Hungria M."/>
        </authorList>
    </citation>
    <scope>NUCLEOTIDE SEQUENCE [LARGE SCALE GENOMIC DNA]</scope>
    <source>
        <strain evidence="6 7">SEMIA 5080</strain>
    </source>
</reference>
<feature type="transmembrane region" description="Helical" evidence="4">
    <location>
        <begin position="124"/>
        <end position="143"/>
    </location>
</feature>
<feature type="transmembrane region" description="Helical" evidence="4">
    <location>
        <begin position="149"/>
        <end position="171"/>
    </location>
</feature>
<dbReference type="PROSITE" id="PS50850">
    <property type="entry name" value="MFS"/>
    <property type="match status" value="1"/>
</dbReference>
<feature type="transmembrane region" description="Helical" evidence="4">
    <location>
        <begin position="215"/>
        <end position="236"/>
    </location>
</feature>
<keyword evidence="1 4" id="KW-0812">Transmembrane</keyword>
<dbReference type="Gene3D" id="1.20.1250.20">
    <property type="entry name" value="MFS general substrate transporter like domains"/>
    <property type="match status" value="1"/>
</dbReference>
<dbReference type="InterPro" id="IPR020846">
    <property type="entry name" value="MFS_dom"/>
</dbReference>
<evidence type="ECO:0000313" key="7">
    <source>
        <dbReference type="Proteomes" id="UP000024900"/>
    </source>
</evidence>
<keyword evidence="2 4" id="KW-1133">Transmembrane helix</keyword>
<feature type="domain" description="Major facilitator superfamily (MFS) profile" evidence="5">
    <location>
        <begin position="57"/>
        <end position="432"/>
    </location>
</feature>
<feature type="transmembrane region" description="Helical" evidence="4">
    <location>
        <begin position="257"/>
        <end position="278"/>
    </location>
</feature>
<feature type="transmembrane region" description="Helical" evidence="4">
    <location>
        <begin position="330"/>
        <end position="351"/>
    </location>
</feature>
<keyword evidence="3 4" id="KW-0472">Membrane</keyword>
<feature type="transmembrane region" description="Helical" evidence="4">
    <location>
        <begin position="290"/>
        <end position="309"/>
    </location>
</feature>
<dbReference type="Proteomes" id="UP000024900">
    <property type="component" value="Unassembled WGS sequence"/>
</dbReference>
<evidence type="ECO:0000256" key="4">
    <source>
        <dbReference type="SAM" id="Phobius"/>
    </source>
</evidence>